<organism evidence="2 3">
    <name type="scientific">Shewanella holmiensis</name>
    <dbReference type="NCBI Taxonomy" id="2952222"/>
    <lineage>
        <taxon>Bacteria</taxon>
        <taxon>Pseudomonadati</taxon>
        <taxon>Pseudomonadota</taxon>
        <taxon>Gammaproteobacteria</taxon>
        <taxon>Alteromonadales</taxon>
        <taxon>Shewanellaceae</taxon>
        <taxon>Shewanella</taxon>
    </lineage>
</organism>
<keyword evidence="3" id="KW-1185">Reference proteome</keyword>
<dbReference type="Proteomes" id="UP001155546">
    <property type="component" value="Unassembled WGS sequence"/>
</dbReference>
<evidence type="ECO:0000256" key="1">
    <source>
        <dbReference type="SAM" id="Phobius"/>
    </source>
</evidence>
<evidence type="ECO:0000313" key="2">
    <source>
        <dbReference type="EMBL" id="MCT7941958.1"/>
    </source>
</evidence>
<comment type="caution">
    <text evidence="2">The sequence shown here is derived from an EMBL/GenBank/DDBJ whole genome shotgun (WGS) entry which is preliminary data.</text>
</comment>
<dbReference type="RefSeq" id="WP_261298334.1">
    <property type="nucleotide sequence ID" value="NZ_JAMTCD010000009.1"/>
</dbReference>
<accession>A0A9X3AW19</accession>
<name>A0A9X3AW19_9GAMM</name>
<dbReference type="AlphaFoldDB" id="A0A9X3AW19"/>
<proteinExistence type="predicted"/>
<dbReference type="EMBL" id="JAMTCD010000009">
    <property type="protein sequence ID" value="MCT7941958.1"/>
    <property type="molecule type" value="Genomic_DNA"/>
</dbReference>
<keyword evidence="1" id="KW-1133">Transmembrane helix</keyword>
<evidence type="ECO:0000313" key="3">
    <source>
        <dbReference type="Proteomes" id="UP001155546"/>
    </source>
</evidence>
<sequence length="149" mass="16669">MALSRKKWNTIIILASAMMIAVLTFIDSKTTQLPADAMPLFDSELPLKQLQINAQSFVNNQGLWQCSDNVLNCKQWVAAWKSIAISALETEPVHTSSAIKIILSIENIDDAQVWLLFAEEGLLQSPSFNWYQIPPSLRTDLLPIVNVQS</sequence>
<protein>
    <submittedName>
        <fullName evidence="2">Uncharacterized protein</fullName>
    </submittedName>
</protein>
<keyword evidence="1" id="KW-0812">Transmembrane</keyword>
<keyword evidence="1" id="KW-0472">Membrane</keyword>
<reference evidence="2" key="1">
    <citation type="journal article" date="2023" name="Int. J. Syst. Evol. Microbiol.">
        <title>&lt;i&gt;Shewanella septentrionalis&lt;/i&gt; sp. nov. and &lt;i&gt;Shewanella holmiensis&lt;/i&gt; sp. nov., isolated from Baltic Sea water and sediments.</title>
        <authorList>
            <person name="Martin-Rodriguez A.J."/>
            <person name="Thorell K."/>
            <person name="Joffre E."/>
            <person name="Jensie-Markopoulos S."/>
            <person name="Moore E.R.B."/>
            <person name="Sjoling A."/>
        </authorList>
    </citation>
    <scope>NUCLEOTIDE SEQUENCE</scope>
    <source>
        <strain evidence="2">SP1S2-7</strain>
    </source>
</reference>
<feature type="transmembrane region" description="Helical" evidence="1">
    <location>
        <begin position="7"/>
        <end position="26"/>
    </location>
</feature>
<gene>
    <name evidence="2" type="ORF">NE535_09170</name>
</gene>